<feature type="compositionally biased region" description="Acidic residues" evidence="1">
    <location>
        <begin position="311"/>
        <end position="322"/>
    </location>
</feature>
<proteinExistence type="predicted"/>
<evidence type="ECO:0000313" key="3">
    <source>
        <dbReference type="Proteomes" id="UP001056384"/>
    </source>
</evidence>
<sequence>MMEFAVRQHNESVSRSRSTAHRIFELYFGKDPTKERIAFVADKLQRLLHSLQHTTYVCRKSQGDCISFASAMVVGGSKPDFHAPNGQQNARVDICPAYFNRPGQLLARRPRATAFQIQVLVHEGVHTLLVPEAPAGINDLESNDPNSANLTYGTHHTQKLAAYSPEAALVSADNYRQYVAALLTTYETGRMPKHENIDHGIPPEWTSLWQDDLRSAHALKSLNAKQVTSDADITPCKRTSTSTIGSERTIAPILASSMPTIDAASLPLESSTLIDSTSKPSLANATSEAIHTLSSIRSTASSATPSKIEDDTSPVDFNDDSSGDGAKREDRLKQAVGFWPDQYDWTKLSAAPAHVVKWWAPYTLVAIAAFMGSM</sequence>
<dbReference type="SUPFAM" id="SSF55486">
    <property type="entry name" value="Metalloproteases ('zincins'), catalytic domain"/>
    <property type="match status" value="1"/>
</dbReference>
<dbReference type="Proteomes" id="UP001056384">
    <property type="component" value="Chromosome 4"/>
</dbReference>
<feature type="compositionally biased region" description="Polar residues" evidence="1">
    <location>
        <begin position="296"/>
        <end position="305"/>
    </location>
</feature>
<feature type="region of interest" description="Disordered" evidence="1">
    <location>
        <begin position="296"/>
        <end position="327"/>
    </location>
</feature>
<dbReference type="AlphaFoldDB" id="A0A9Q9ARR6"/>
<keyword evidence="3" id="KW-1185">Reference proteome</keyword>
<protein>
    <submittedName>
        <fullName evidence="2">Metallopeptidase, catalytic domain superfamily</fullName>
    </submittedName>
</protein>
<dbReference type="InterPro" id="IPR024079">
    <property type="entry name" value="MetalloPept_cat_dom_sf"/>
</dbReference>
<accession>A0A9Q9ARR6</accession>
<gene>
    <name evidence="2" type="ORF">Slin15195_G053020</name>
</gene>
<reference evidence="2" key="1">
    <citation type="submission" date="2022-06" db="EMBL/GenBank/DDBJ databases">
        <title>Complete genome sequences of two strains of the flax pathogen Septoria linicola.</title>
        <authorList>
            <person name="Lapalu N."/>
            <person name="Simon A."/>
            <person name="Demenou B."/>
            <person name="Paumier D."/>
            <person name="Guillot M.-P."/>
            <person name="Gout L."/>
            <person name="Valade R."/>
        </authorList>
    </citation>
    <scope>NUCLEOTIDE SEQUENCE</scope>
    <source>
        <strain evidence="2">SE15195</strain>
    </source>
</reference>
<evidence type="ECO:0000313" key="2">
    <source>
        <dbReference type="EMBL" id="USW51983.1"/>
    </source>
</evidence>
<dbReference type="EMBL" id="CP099421">
    <property type="protein sequence ID" value="USW51983.1"/>
    <property type="molecule type" value="Genomic_DNA"/>
</dbReference>
<evidence type="ECO:0000256" key="1">
    <source>
        <dbReference type="SAM" id="MobiDB-lite"/>
    </source>
</evidence>
<name>A0A9Q9ARR6_9PEZI</name>
<dbReference type="Gene3D" id="3.40.390.10">
    <property type="entry name" value="Collagenase (Catalytic Domain)"/>
    <property type="match status" value="1"/>
</dbReference>
<organism evidence="2 3">
    <name type="scientific">Septoria linicola</name>
    <dbReference type="NCBI Taxonomy" id="215465"/>
    <lineage>
        <taxon>Eukaryota</taxon>
        <taxon>Fungi</taxon>
        <taxon>Dikarya</taxon>
        <taxon>Ascomycota</taxon>
        <taxon>Pezizomycotina</taxon>
        <taxon>Dothideomycetes</taxon>
        <taxon>Dothideomycetidae</taxon>
        <taxon>Mycosphaerellales</taxon>
        <taxon>Mycosphaerellaceae</taxon>
        <taxon>Septoria</taxon>
    </lineage>
</organism>
<dbReference type="GO" id="GO:0008237">
    <property type="term" value="F:metallopeptidase activity"/>
    <property type="evidence" value="ECO:0007669"/>
    <property type="project" value="InterPro"/>
</dbReference>